<sequence length="71" mass="8125">MAEHDINRMVFPDQAELDLLCEKYGQPNVERTMIYIMAQRDPKTDLHVSIPTAAERVEKILDAVHGEFLNG</sequence>
<reference evidence="1" key="1">
    <citation type="journal article" date="2015" name="Nature">
        <title>Complex archaea that bridge the gap between prokaryotes and eukaryotes.</title>
        <authorList>
            <person name="Spang A."/>
            <person name="Saw J.H."/>
            <person name="Jorgensen S.L."/>
            <person name="Zaremba-Niedzwiedzka K."/>
            <person name="Martijn J."/>
            <person name="Lind A.E."/>
            <person name="van Eijk R."/>
            <person name="Schleper C."/>
            <person name="Guy L."/>
            <person name="Ettema T.J."/>
        </authorList>
    </citation>
    <scope>NUCLEOTIDE SEQUENCE</scope>
</reference>
<dbReference type="AlphaFoldDB" id="A0A0F9TC93"/>
<gene>
    <name evidence="1" type="ORF">LCGC14_0367350</name>
</gene>
<name>A0A0F9TC93_9ZZZZ</name>
<comment type="caution">
    <text evidence="1">The sequence shown here is derived from an EMBL/GenBank/DDBJ whole genome shotgun (WGS) entry which is preliminary data.</text>
</comment>
<organism evidence="1">
    <name type="scientific">marine sediment metagenome</name>
    <dbReference type="NCBI Taxonomy" id="412755"/>
    <lineage>
        <taxon>unclassified sequences</taxon>
        <taxon>metagenomes</taxon>
        <taxon>ecological metagenomes</taxon>
    </lineage>
</organism>
<accession>A0A0F9TC93</accession>
<evidence type="ECO:0000313" key="1">
    <source>
        <dbReference type="EMBL" id="KKN76764.1"/>
    </source>
</evidence>
<proteinExistence type="predicted"/>
<dbReference type="EMBL" id="LAZR01000290">
    <property type="protein sequence ID" value="KKN76764.1"/>
    <property type="molecule type" value="Genomic_DNA"/>
</dbReference>
<protein>
    <submittedName>
        <fullName evidence="1">Uncharacterized protein</fullName>
    </submittedName>
</protein>